<evidence type="ECO:0000256" key="9">
    <source>
        <dbReference type="RuleBase" id="RU364079"/>
    </source>
</evidence>
<evidence type="ECO:0000256" key="4">
    <source>
        <dbReference type="ARBA" id="ARBA00022801"/>
    </source>
</evidence>
<feature type="transmembrane region" description="Helical" evidence="9">
    <location>
        <begin position="173"/>
        <end position="190"/>
    </location>
</feature>
<keyword evidence="8" id="KW-0862">Zinc</keyword>
<dbReference type="EC" id="3.5.1.-" evidence="9"/>
<keyword evidence="3 9" id="KW-0812">Transmembrane</keyword>
<feature type="binding site" evidence="7">
    <location>
        <position position="13"/>
    </location>
    <ligand>
        <name>Ca(2+)</name>
        <dbReference type="ChEBI" id="CHEBI:29108"/>
    </ligand>
</feature>
<feature type="binding site" evidence="7">
    <location>
        <position position="27"/>
    </location>
    <ligand>
        <name>Ca(2+)</name>
        <dbReference type="ChEBI" id="CHEBI:29108"/>
    </ligand>
</feature>
<feature type="binding site" evidence="7">
    <location>
        <position position="14"/>
    </location>
    <ligand>
        <name>Ca(2+)</name>
        <dbReference type="ChEBI" id="CHEBI:29108"/>
    </ligand>
</feature>
<keyword evidence="7" id="KW-0479">Metal-binding</keyword>
<dbReference type="PANTHER" id="PTHR46139:SF3">
    <property type="entry name" value="ALKALINE CERAMIDASE"/>
    <property type="match status" value="1"/>
</dbReference>
<evidence type="ECO:0000256" key="5">
    <source>
        <dbReference type="ARBA" id="ARBA00022989"/>
    </source>
</evidence>
<comment type="similarity">
    <text evidence="2 9">Belongs to the alkaline ceramidase family.</text>
</comment>
<protein>
    <recommendedName>
        <fullName evidence="9">Alkaline ceramidase</fullName>
        <ecNumber evidence="9">3.5.1.-</ecNumber>
    </recommendedName>
</protein>
<evidence type="ECO:0000313" key="11">
    <source>
        <dbReference type="Proteomes" id="UP000887568"/>
    </source>
</evidence>
<evidence type="ECO:0000256" key="7">
    <source>
        <dbReference type="PIRSR" id="PIRSR608901-1"/>
    </source>
</evidence>
<feature type="transmembrane region" description="Helical" evidence="9">
    <location>
        <begin position="90"/>
        <end position="108"/>
    </location>
</feature>
<comment type="subcellular location">
    <subcellularLocation>
        <location evidence="1">Membrane</location>
        <topology evidence="1">Multi-pass membrane protein</topology>
    </subcellularLocation>
</comment>
<dbReference type="RefSeq" id="XP_038069678.1">
    <property type="nucleotide sequence ID" value="XM_038213750.1"/>
</dbReference>
<dbReference type="OMA" id="TFCFVKP"/>
<evidence type="ECO:0000313" key="10">
    <source>
        <dbReference type="EnsemblMetazoa" id="XP_038069678.1"/>
    </source>
</evidence>
<keyword evidence="9" id="KW-0443">Lipid metabolism</keyword>
<name>A0A914B192_PATMI</name>
<dbReference type="EnsemblMetazoa" id="XM_038213750.1">
    <property type="protein sequence ID" value="XP_038069678.1"/>
    <property type="gene ID" value="LOC119738789"/>
</dbReference>
<dbReference type="AlphaFoldDB" id="A0A914B192"/>
<comment type="function">
    <text evidence="9">Hydrolyzes the sphingolipid ceramide into sphingosine and free fatty acid.</text>
</comment>
<comment type="cofactor">
    <cofactor evidence="8">
        <name>Zn(2+)</name>
        <dbReference type="ChEBI" id="CHEBI:29105"/>
    </cofactor>
</comment>
<keyword evidence="6 9" id="KW-0472">Membrane</keyword>
<dbReference type="GeneID" id="119738789"/>
<proteinExistence type="inferred from homology"/>
<organism evidence="10 11">
    <name type="scientific">Patiria miniata</name>
    <name type="common">Bat star</name>
    <name type="synonym">Asterina miniata</name>
    <dbReference type="NCBI Taxonomy" id="46514"/>
    <lineage>
        <taxon>Eukaryota</taxon>
        <taxon>Metazoa</taxon>
        <taxon>Echinodermata</taxon>
        <taxon>Eleutherozoa</taxon>
        <taxon>Asterozoa</taxon>
        <taxon>Asteroidea</taxon>
        <taxon>Valvatacea</taxon>
        <taxon>Valvatida</taxon>
        <taxon>Asterinidae</taxon>
        <taxon>Patiria</taxon>
    </lineage>
</organism>
<dbReference type="GO" id="GO:0046872">
    <property type="term" value="F:metal ion binding"/>
    <property type="evidence" value="ECO:0007669"/>
    <property type="project" value="UniProtKB-KW"/>
</dbReference>
<feature type="transmembrane region" description="Helical" evidence="9">
    <location>
        <begin position="28"/>
        <end position="48"/>
    </location>
</feature>
<keyword evidence="11" id="KW-1185">Reference proteome</keyword>
<feature type="transmembrane region" description="Helical" evidence="9">
    <location>
        <begin position="210"/>
        <end position="228"/>
    </location>
</feature>
<sequence length="273" mass="32179">MFKELSRGSADVDWCEDNYSISPFIAEFYNTISNAFFFVFPPMMWALFKDYAHRINPSINLMWVLMMLVGACSAYFHCTLSLVGQLLDEVSILWAFSLGAGLWFPRRYYPRILKGDRRRFRIFVFILMLCGTMLAFIKPWLNSFLLLAFVVPGFWTAYLELRRVQSHQRVTTLFRTASVLWIVSISCWVADRTLCDFWLFVSFPYLHSFWHVFILLACYYSVVLYAYFDATSEWAEMGPVLRYWPNDSHTKFGVPYVALKSNPYSDENMNKIF</sequence>
<dbReference type="GO" id="GO:0046512">
    <property type="term" value="P:sphingosine biosynthetic process"/>
    <property type="evidence" value="ECO:0007669"/>
    <property type="project" value="TreeGrafter"/>
</dbReference>
<dbReference type="OrthoDB" id="187171at2759"/>
<keyword evidence="7" id="KW-0106">Calcium</keyword>
<feature type="transmembrane region" description="Helical" evidence="9">
    <location>
        <begin position="60"/>
        <end position="84"/>
    </location>
</feature>
<dbReference type="GO" id="GO:0016811">
    <property type="term" value="F:hydrolase activity, acting on carbon-nitrogen (but not peptide) bonds, in linear amides"/>
    <property type="evidence" value="ECO:0007669"/>
    <property type="project" value="InterPro"/>
</dbReference>
<evidence type="ECO:0000256" key="8">
    <source>
        <dbReference type="PIRSR" id="PIRSR608901-2"/>
    </source>
</evidence>
<dbReference type="PANTHER" id="PTHR46139">
    <property type="entry name" value="ALKALINE CERAMIDASE"/>
    <property type="match status" value="1"/>
</dbReference>
<feature type="binding site" evidence="8">
    <location>
        <position position="211"/>
    </location>
    <ligand>
        <name>Zn(2+)</name>
        <dbReference type="ChEBI" id="CHEBI:29105"/>
        <note>catalytic</note>
    </ligand>
</feature>
<dbReference type="Pfam" id="PF05875">
    <property type="entry name" value="Ceramidase"/>
    <property type="match status" value="1"/>
</dbReference>
<dbReference type="InterPro" id="IPR008901">
    <property type="entry name" value="ACER"/>
</dbReference>
<feature type="transmembrane region" description="Helical" evidence="9">
    <location>
        <begin position="143"/>
        <end position="161"/>
    </location>
</feature>
<feature type="binding site" evidence="7">
    <location>
        <position position="16"/>
    </location>
    <ligand>
        <name>Ca(2+)</name>
        <dbReference type="ChEBI" id="CHEBI:29108"/>
    </ligand>
</feature>
<evidence type="ECO:0000256" key="6">
    <source>
        <dbReference type="ARBA" id="ARBA00023136"/>
    </source>
</evidence>
<dbReference type="GO" id="GO:0016020">
    <property type="term" value="C:membrane"/>
    <property type="evidence" value="ECO:0007669"/>
    <property type="project" value="UniProtKB-SubCell"/>
</dbReference>
<keyword evidence="4 9" id="KW-0378">Hydrolase</keyword>
<dbReference type="GO" id="GO:0046514">
    <property type="term" value="P:ceramide catabolic process"/>
    <property type="evidence" value="ECO:0007669"/>
    <property type="project" value="TreeGrafter"/>
</dbReference>
<keyword evidence="5 9" id="KW-1133">Transmembrane helix</keyword>
<accession>A0A914B192</accession>
<reference evidence="10" key="1">
    <citation type="submission" date="2022-11" db="UniProtKB">
        <authorList>
            <consortium name="EnsemblMetazoa"/>
        </authorList>
    </citation>
    <scope>IDENTIFICATION</scope>
</reference>
<evidence type="ECO:0000256" key="3">
    <source>
        <dbReference type="ARBA" id="ARBA00022692"/>
    </source>
</evidence>
<evidence type="ECO:0000256" key="1">
    <source>
        <dbReference type="ARBA" id="ARBA00004141"/>
    </source>
</evidence>
<feature type="transmembrane region" description="Helical" evidence="9">
    <location>
        <begin position="120"/>
        <end position="137"/>
    </location>
</feature>
<feature type="binding site" evidence="8">
    <location>
        <position position="77"/>
    </location>
    <ligand>
        <name>Zn(2+)</name>
        <dbReference type="ChEBI" id="CHEBI:29105"/>
        <note>catalytic</note>
    </ligand>
</feature>
<feature type="binding site" evidence="8">
    <location>
        <position position="207"/>
    </location>
    <ligand>
        <name>Zn(2+)</name>
        <dbReference type="ChEBI" id="CHEBI:29105"/>
        <note>catalytic</note>
    </ligand>
</feature>
<evidence type="ECO:0000256" key="2">
    <source>
        <dbReference type="ARBA" id="ARBA00009780"/>
    </source>
</evidence>
<dbReference type="Proteomes" id="UP000887568">
    <property type="component" value="Unplaced"/>
</dbReference>
<feature type="binding site" evidence="7">
    <location>
        <position position="18"/>
    </location>
    <ligand>
        <name>Ca(2+)</name>
        <dbReference type="ChEBI" id="CHEBI:29108"/>
    </ligand>
</feature>